<evidence type="ECO:0000313" key="2">
    <source>
        <dbReference type="Proteomes" id="UP000270757"/>
    </source>
</evidence>
<organism evidence="1 2">
    <name type="scientific">Legionella taurinensis</name>
    <dbReference type="NCBI Taxonomy" id="70611"/>
    <lineage>
        <taxon>Bacteria</taxon>
        <taxon>Pseudomonadati</taxon>
        <taxon>Pseudomonadota</taxon>
        <taxon>Gammaproteobacteria</taxon>
        <taxon>Legionellales</taxon>
        <taxon>Legionellaceae</taxon>
        <taxon>Legionella</taxon>
    </lineage>
</organism>
<accession>A0A3A5L9C8</accession>
<dbReference type="GeneID" id="48947091"/>
<dbReference type="EMBL" id="QZWB01000005">
    <property type="protein sequence ID" value="RJT47680.1"/>
    <property type="molecule type" value="Genomic_DNA"/>
</dbReference>
<dbReference type="RefSeq" id="WP_115300617.1">
    <property type="nucleotide sequence ID" value="NZ_CAAAIR010000006.1"/>
</dbReference>
<evidence type="ECO:0000313" key="1">
    <source>
        <dbReference type="EMBL" id="RJT47680.1"/>
    </source>
</evidence>
<reference evidence="1 2" key="1">
    <citation type="submission" date="2018-09" db="EMBL/GenBank/DDBJ databases">
        <title>Draft genome sequences of Legionella taurinensis isolated from water samples.</title>
        <authorList>
            <person name="Chakeri A."/>
            <person name="Allerberger F."/>
            <person name="Kundi M."/>
            <person name="Ruppitsch W."/>
            <person name="Schmid D."/>
        </authorList>
    </citation>
    <scope>NUCLEOTIDE SEQUENCE [LARGE SCALE GENOMIC DNA]</scope>
    <source>
        <strain evidence="1 2">4570-18-6</strain>
    </source>
</reference>
<protein>
    <submittedName>
        <fullName evidence="1">Uncharacterized protein</fullName>
    </submittedName>
</protein>
<dbReference type="AlphaFoldDB" id="A0A3A5L9C8"/>
<sequence>MDFVINHDELAALKGLPHLQQLVYLRGIKPYMNKKTGIVGADHSISYQFIADQLSVEPQRGIKGTIISRAQIRRALAGIAQAGLIQFKCEKQQLILECSFALTDYFVQKKAITKPSHLPVTTNCSQSLEKYDYFHNDKLKAVICEEAKAVTPLINRNNYIYLLQQFEKFWLLYPNPIVCLDKAIIHFIISTH</sequence>
<gene>
    <name evidence="1" type="ORF">D6J04_05935</name>
</gene>
<dbReference type="Proteomes" id="UP000270757">
    <property type="component" value="Unassembled WGS sequence"/>
</dbReference>
<proteinExistence type="predicted"/>
<comment type="caution">
    <text evidence="1">The sequence shown here is derived from an EMBL/GenBank/DDBJ whole genome shotgun (WGS) entry which is preliminary data.</text>
</comment>
<name>A0A3A5L9C8_9GAMM</name>